<feature type="transmembrane region" description="Helical" evidence="6">
    <location>
        <begin position="15"/>
        <end position="33"/>
    </location>
</feature>
<evidence type="ECO:0000259" key="7">
    <source>
        <dbReference type="PROSITE" id="PS50893"/>
    </source>
</evidence>
<feature type="transmembrane region" description="Helical" evidence="6">
    <location>
        <begin position="88"/>
        <end position="106"/>
    </location>
</feature>
<dbReference type="PROSITE" id="PS50893">
    <property type="entry name" value="ABC_TRANSPORTER_2"/>
    <property type="match status" value="1"/>
</dbReference>
<keyword evidence="2 6" id="KW-0812">Transmembrane</keyword>
<comment type="caution">
    <text evidence="9">The sequence shown here is derived from an EMBL/GenBank/DDBJ whole genome shotgun (WGS) entry which is preliminary data.</text>
</comment>
<dbReference type="InterPro" id="IPR036640">
    <property type="entry name" value="ABC1_TM_sf"/>
</dbReference>
<dbReference type="InterPro" id="IPR039421">
    <property type="entry name" value="Type_1_exporter"/>
</dbReference>
<evidence type="ECO:0000256" key="6">
    <source>
        <dbReference type="SAM" id="Phobius"/>
    </source>
</evidence>
<dbReference type="AlphaFoldDB" id="A0A9J6PFG5"/>
<dbReference type="PROSITE" id="PS50929">
    <property type="entry name" value="ABC_TM1F"/>
    <property type="match status" value="1"/>
</dbReference>
<feature type="transmembrane region" description="Helical" evidence="6">
    <location>
        <begin position="184"/>
        <end position="206"/>
    </location>
</feature>
<evidence type="ECO:0000256" key="3">
    <source>
        <dbReference type="ARBA" id="ARBA00022989"/>
    </source>
</evidence>
<feature type="domain" description="ABC transporter" evidence="7">
    <location>
        <begin position="660"/>
        <end position="924"/>
    </location>
</feature>
<dbReference type="Proteomes" id="UP001055804">
    <property type="component" value="Unassembled WGS sequence"/>
</dbReference>
<proteinExistence type="predicted"/>
<sequence>MDANLFRYIWRHSRLDQLAVLVLVLVSLPFYFISLDLPRNIVNEAIQGQGFGPNDPTQPFLSLSLPLPEALGGTIQLFEGVPLERMPYLFALSGMFLLMVCVNGWFKYRINTHKGRMGERMLRRLRFDLFDRILRFPTPHFRKVKQAELATMIKDEVEPLGGFIGEAFAQPIFQGGMALTGMTFILLQSFWLGLVAAAIVGIQAFIIPRLRAPIRMLGRQRQLETRHLAGRIAEIVDGVVEVHTNDTSAWERAEITHRLGRIFWIRYEIYQRKFFVKFLNNFLAQVTPFLFYAIGGYFAIRGQLDVGQLVAVLVAYKDLPPPIKELIDWDQQRLDSQVKYEQVVEQFDAAIADAELQDPSRQRDTPLEGHVTLTRVTAADDSMDKVLDGISVDLPLDAAVAVVGTGSGPRAFAQAVVRLQPLLSGHIEIAGEPLARLPEAVLGRRVAYVAQDAFLFPGTLRDNLLYALRHRFLGAEPPSHEWKAEKAEARRAGNAPLPVEGDWIDLAEAGVDSMDALTDRIVEVLQTVQIEAEVYQLGLRGRLEGRLQEDAAEAILRVRAEVRAAIDADERLRGLVEPFDPARYTRNATIAENLLFGVTRDAAFARGEDIDVPEAAALPGNRYLLSALRAQGLEDDLVRVGERIAETMVEIFAGLPPGDPFFEQFSFIAAEDLPVFEQILVRVRRDGMASLPEESRLRLLFLSFDYIEPRHRLGLLDDDLRGRIVRARHAVHAELPEDLRGAIEVYDPDRYTQAASLMDNILFGRVTHGQSEARPRIDALVSEILEREGVRRIIVEAGLETEAGYGGRRLPAHQRQRLALARALLRQPDLLIVDDALAVVDARVEREILRNVLESRKGRGTIVVLGRVDRVRLFDLALVFDGCDLAACGPVDALAAEGPLATLLGGRGSQEESDPVSEEAADESQ</sequence>
<keyword evidence="10" id="KW-1185">Reference proteome</keyword>
<dbReference type="InterPro" id="IPR003439">
    <property type="entry name" value="ABC_transporter-like_ATP-bd"/>
</dbReference>
<dbReference type="Gene3D" id="3.40.50.300">
    <property type="entry name" value="P-loop containing nucleotide triphosphate hydrolases"/>
    <property type="match status" value="2"/>
</dbReference>
<feature type="domain" description="ABC transmembrane type-1" evidence="8">
    <location>
        <begin position="92"/>
        <end position="315"/>
    </location>
</feature>
<dbReference type="InterPro" id="IPR011527">
    <property type="entry name" value="ABC1_TM_dom"/>
</dbReference>
<comment type="subcellular location">
    <subcellularLocation>
        <location evidence="1">Cell membrane</location>
        <topology evidence="1">Multi-pass membrane protein</topology>
    </subcellularLocation>
</comment>
<evidence type="ECO:0000313" key="10">
    <source>
        <dbReference type="Proteomes" id="UP001055804"/>
    </source>
</evidence>
<protein>
    <submittedName>
        <fullName evidence="9">ABC transporter transmembrane domain-containing protein</fullName>
    </submittedName>
</protein>
<reference evidence="9" key="1">
    <citation type="submission" date="2022-06" db="EMBL/GenBank/DDBJ databases">
        <title>Isolation and Genomics of Futiania mangrovii gen. nov., sp. nov., a Rare and Metabolically-versatile member in the Class Alphaproteobacteria.</title>
        <authorList>
            <person name="Liu L."/>
            <person name="Huang W.-C."/>
            <person name="Pan J."/>
            <person name="Li J."/>
            <person name="Huang Y."/>
            <person name="Du H."/>
            <person name="Liu Y."/>
            <person name="Li M."/>
        </authorList>
    </citation>
    <scope>NUCLEOTIDE SEQUENCE</scope>
    <source>
        <strain evidence="9">FT118</strain>
    </source>
</reference>
<keyword evidence="4 6" id="KW-0472">Membrane</keyword>
<evidence type="ECO:0000256" key="5">
    <source>
        <dbReference type="SAM" id="MobiDB-lite"/>
    </source>
</evidence>
<evidence type="ECO:0000256" key="4">
    <source>
        <dbReference type="ARBA" id="ARBA00023136"/>
    </source>
</evidence>
<keyword evidence="3 6" id="KW-1133">Transmembrane helix</keyword>
<evidence type="ECO:0000313" key="9">
    <source>
        <dbReference type="EMBL" id="MCP1336539.1"/>
    </source>
</evidence>
<dbReference type="InterPro" id="IPR027417">
    <property type="entry name" value="P-loop_NTPase"/>
</dbReference>
<dbReference type="GO" id="GO:0140359">
    <property type="term" value="F:ABC-type transporter activity"/>
    <property type="evidence" value="ECO:0007669"/>
    <property type="project" value="InterPro"/>
</dbReference>
<dbReference type="GO" id="GO:0005524">
    <property type="term" value="F:ATP binding"/>
    <property type="evidence" value="ECO:0007669"/>
    <property type="project" value="InterPro"/>
</dbReference>
<dbReference type="PANTHER" id="PTHR24221">
    <property type="entry name" value="ATP-BINDING CASSETTE SUB-FAMILY B"/>
    <property type="match status" value="1"/>
</dbReference>
<feature type="region of interest" description="Disordered" evidence="5">
    <location>
        <begin position="904"/>
        <end position="925"/>
    </location>
</feature>
<organism evidence="9 10">
    <name type="scientific">Futiania mangrovi</name>
    <dbReference type="NCBI Taxonomy" id="2959716"/>
    <lineage>
        <taxon>Bacteria</taxon>
        <taxon>Pseudomonadati</taxon>
        <taxon>Pseudomonadota</taxon>
        <taxon>Alphaproteobacteria</taxon>
        <taxon>Futianiales</taxon>
        <taxon>Futianiaceae</taxon>
        <taxon>Futiania</taxon>
    </lineage>
</organism>
<dbReference type="SUPFAM" id="SSF90123">
    <property type="entry name" value="ABC transporter transmembrane region"/>
    <property type="match status" value="1"/>
</dbReference>
<dbReference type="RefSeq" id="WP_269332494.1">
    <property type="nucleotide sequence ID" value="NZ_JAMZFT010000002.1"/>
</dbReference>
<feature type="compositionally biased region" description="Acidic residues" evidence="5">
    <location>
        <begin position="911"/>
        <end position="925"/>
    </location>
</feature>
<dbReference type="Pfam" id="PF00664">
    <property type="entry name" value="ABC_membrane"/>
    <property type="match status" value="1"/>
</dbReference>
<evidence type="ECO:0000259" key="8">
    <source>
        <dbReference type="PROSITE" id="PS50929"/>
    </source>
</evidence>
<dbReference type="GO" id="GO:0016887">
    <property type="term" value="F:ATP hydrolysis activity"/>
    <property type="evidence" value="ECO:0007669"/>
    <property type="project" value="InterPro"/>
</dbReference>
<dbReference type="EMBL" id="JAMZFT010000002">
    <property type="protein sequence ID" value="MCP1336539.1"/>
    <property type="molecule type" value="Genomic_DNA"/>
</dbReference>
<name>A0A9J6PFG5_9PROT</name>
<evidence type="ECO:0000256" key="2">
    <source>
        <dbReference type="ARBA" id="ARBA00022692"/>
    </source>
</evidence>
<dbReference type="GO" id="GO:0005886">
    <property type="term" value="C:plasma membrane"/>
    <property type="evidence" value="ECO:0007669"/>
    <property type="project" value="UniProtKB-SubCell"/>
</dbReference>
<gene>
    <name evidence="9" type="ORF">NJQ99_08980</name>
</gene>
<dbReference type="Gene3D" id="1.20.1560.10">
    <property type="entry name" value="ABC transporter type 1, transmembrane domain"/>
    <property type="match status" value="1"/>
</dbReference>
<dbReference type="SUPFAM" id="SSF52540">
    <property type="entry name" value="P-loop containing nucleoside triphosphate hydrolases"/>
    <property type="match status" value="2"/>
</dbReference>
<accession>A0A9J6PFG5</accession>
<dbReference type="CDD" id="cd07346">
    <property type="entry name" value="ABC_6TM_exporters"/>
    <property type="match status" value="1"/>
</dbReference>
<dbReference type="PANTHER" id="PTHR24221:SF654">
    <property type="entry name" value="ATP-BINDING CASSETTE SUB-FAMILY B MEMBER 6"/>
    <property type="match status" value="1"/>
</dbReference>
<evidence type="ECO:0000256" key="1">
    <source>
        <dbReference type="ARBA" id="ARBA00004651"/>
    </source>
</evidence>